<comment type="caution">
    <text evidence="1">The sequence shown here is derived from an EMBL/GenBank/DDBJ whole genome shotgun (WGS) entry which is preliminary data.</text>
</comment>
<name>A0A4S8RFL3_9FLAO</name>
<sequence>MIDFSCCEVEKAFKRLYGENGVHSISPIVKSYNQSFANDGKTVYYGAFANPNEVMNLSYRGMAIANTGNDILFDHVDGFLYDSFTGYEVRLKNLLSELPQPVVMVNVILDDTALNGWTEDVEVGGYALAIGNNDVPLSVFEGGTTAISNVGEVEISLDSGGTGANGSIPIGLGDLTVDGGTGAYSVTIYMFGFS</sequence>
<keyword evidence="2" id="KW-1185">Reference proteome</keyword>
<dbReference type="EMBL" id="SNTZ01000016">
    <property type="protein sequence ID" value="THV57078.1"/>
    <property type="molecule type" value="Genomic_DNA"/>
</dbReference>
<dbReference type="Proteomes" id="UP000310406">
    <property type="component" value="Unassembled WGS sequence"/>
</dbReference>
<evidence type="ECO:0000313" key="2">
    <source>
        <dbReference type="Proteomes" id="UP000310406"/>
    </source>
</evidence>
<dbReference type="OrthoDB" id="1423996at2"/>
<accession>A0A4S8RFL3</accession>
<evidence type="ECO:0000313" key="1">
    <source>
        <dbReference type="EMBL" id="THV57078.1"/>
    </source>
</evidence>
<organism evidence="1 2">
    <name type="scientific">Flagellimonas alvinocaridis</name>
    <dbReference type="NCBI Taxonomy" id="2530200"/>
    <lineage>
        <taxon>Bacteria</taxon>
        <taxon>Pseudomonadati</taxon>
        <taxon>Bacteroidota</taxon>
        <taxon>Flavobacteriia</taxon>
        <taxon>Flavobacteriales</taxon>
        <taxon>Flavobacteriaceae</taxon>
        <taxon>Flagellimonas</taxon>
    </lineage>
</organism>
<gene>
    <name evidence="1" type="ORF">EZV76_15795</name>
</gene>
<reference evidence="1 2" key="1">
    <citation type="submission" date="2019-03" db="EMBL/GenBank/DDBJ databases">
        <title>Muricauda SCR12 sp.nov, a marine bacterium isolated from Pacific Ocean:the Okinawa trough.</title>
        <authorList>
            <person name="Liu L."/>
        </authorList>
    </citation>
    <scope>NUCLEOTIDE SEQUENCE [LARGE SCALE GENOMIC DNA]</scope>
    <source>
        <strain evidence="1 2">SCR12</strain>
    </source>
</reference>
<dbReference type="RefSeq" id="WP_136567524.1">
    <property type="nucleotide sequence ID" value="NZ_SNTZ01000016.1"/>
</dbReference>
<dbReference type="AlphaFoldDB" id="A0A4S8RFL3"/>
<proteinExistence type="predicted"/>
<protein>
    <submittedName>
        <fullName evidence="1">Uncharacterized protein</fullName>
    </submittedName>
</protein>